<sequence>MPQPPARPPGLGFETASPSKPVSMQYALETPEGIYVPLEALLVPMPSSIQTDLASGAVNPLAADLAQPMAATRGCRFAEIPSSSLQSPQSSGNGRHKPKLSLLRNKASVISMAVVYEGYAKRLLEGQSSSLAWVNIGRILALMDLDINAPNRNQQLAKIMFTQAWPIVADVNRFSASPTQLDLAVGLSNGEVLWIESISNRFSRMNKDGTLASNAPATAIAWVPQSSTIVAVGYGNGSVGIYDVEREDGAPLSTPNTAHHVNLSTPSLKVIQSGTTPHKSNPIAFYNVSNDQITALKFNGGGILAVSSRDGYVRIIDMAEQRVSDILPSYFGAVTCMEISPDSKYLVIGGEDDCLGIYNLETMDIVARLEGHRAFVLAVAFDIFQTEAATYRIGSVGEDGRIILWDFSPDTLPHRLSGEMKRPTMLGDSQVHPFVPHSDVPVIFPVAQSAPEIEGLEPASFCDILFDKGAISATTSDGIIFSWQRPQV</sequence>
<evidence type="ECO:0000313" key="4">
    <source>
        <dbReference type="EMBL" id="PRT54643.1"/>
    </source>
</evidence>
<dbReference type="SUPFAM" id="SSF50978">
    <property type="entry name" value="WD40 repeat-like"/>
    <property type="match status" value="1"/>
</dbReference>
<feature type="repeat" description="WD" evidence="3">
    <location>
        <begin position="327"/>
        <end position="368"/>
    </location>
</feature>
<dbReference type="GO" id="GO:0045013">
    <property type="term" value="P:carbon catabolite repression of transcription"/>
    <property type="evidence" value="ECO:0007669"/>
    <property type="project" value="TreeGrafter"/>
</dbReference>
<evidence type="ECO:0000256" key="1">
    <source>
        <dbReference type="ARBA" id="ARBA00022574"/>
    </source>
</evidence>
<dbReference type="Pfam" id="PF00400">
    <property type="entry name" value="WD40"/>
    <property type="match status" value="2"/>
</dbReference>
<reference evidence="4 5" key="1">
    <citation type="submission" date="2017-04" db="EMBL/GenBank/DDBJ databases">
        <title>Genome sequencing of [Candida] sorbophila.</title>
        <authorList>
            <person name="Ahn J.O."/>
        </authorList>
    </citation>
    <scope>NUCLEOTIDE SEQUENCE [LARGE SCALE GENOMIC DNA]</scope>
    <source>
        <strain evidence="4 5">DS02</strain>
    </source>
</reference>
<dbReference type="STRING" id="45607.A0A2T0FI17"/>
<dbReference type="InterPro" id="IPR015943">
    <property type="entry name" value="WD40/YVTN_repeat-like_dom_sf"/>
</dbReference>
<dbReference type="PROSITE" id="PS50082">
    <property type="entry name" value="WD_REPEATS_2"/>
    <property type="match status" value="1"/>
</dbReference>
<dbReference type="PANTHER" id="PTHR14107:SF16">
    <property type="entry name" value="AT02583P"/>
    <property type="match status" value="1"/>
</dbReference>
<dbReference type="GO" id="GO:0005634">
    <property type="term" value="C:nucleus"/>
    <property type="evidence" value="ECO:0007669"/>
    <property type="project" value="TreeGrafter"/>
</dbReference>
<dbReference type="RefSeq" id="XP_024664588.1">
    <property type="nucleotide sequence ID" value="XM_024808820.1"/>
</dbReference>
<gene>
    <name evidence="4" type="ORF">B9G98_02263</name>
</gene>
<keyword evidence="5" id="KW-1185">Reference proteome</keyword>
<dbReference type="PANTHER" id="PTHR14107">
    <property type="entry name" value="WD REPEAT PROTEIN"/>
    <property type="match status" value="1"/>
</dbReference>
<dbReference type="InterPro" id="IPR051362">
    <property type="entry name" value="WD_repeat_creC_regulators"/>
</dbReference>
<evidence type="ECO:0000313" key="5">
    <source>
        <dbReference type="Proteomes" id="UP000238350"/>
    </source>
</evidence>
<protein>
    <submittedName>
        <fullName evidence="4">Putative catabolite repression protein creC</fullName>
    </submittedName>
</protein>
<dbReference type="EMBL" id="NDIQ01000021">
    <property type="protein sequence ID" value="PRT54643.1"/>
    <property type="molecule type" value="Genomic_DNA"/>
</dbReference>
<dbReference type="SMART" id="SM00320">
    <property type="entry name" value="WD40"/>
    <property type="match status" value="4"/>
</dbReference>
<dbReference type="Proteomes" id="UP000238350">
    <property type="component" value="Unassembled WGS sequence"/>
</dbReference>
<keyword evidence="1 3" id="KW-0853">WD repeat</keyword>
<dbReference type="InterPro" id="IPR036322">
    <property type="entry name" value="WD40_repeat_dom_sf"/>
</dbReference>
<dbReference type="InterPro" id="IPR001680">
    <property type="entry name" value="WD40_rpt"/>
</dbReference>
<dbReference type="Gene3D" id="2.130.10.10">
    <property type="entry name" value="YVTN repeat-like/Quinoprotein amine dehydrogenase"/>
    <property type="match status" value="1"/>
</dbReference>
<proteinExistence type="predicted"/>
<dbReference type="OrthoDB" id="3367at2759"/>
<organism evidence="4 5">
    <name type="scientific">Wickerhamiella sorbophila</name>
    <dbReference type="NCBI Taxonomy" id="45607"/>
    <lineage>
        <taxon>Eukaryota</taxon>
        <taxon>Fungi</taxon>
        <taxon>Dikarya</taxon>
        <taxon>Ascomycota</taxon>
        <taxon>Saccharomycotina</taxon>
        <taxon>Dipodascomycetes</taxon>
        <taxon>Dipodascales</taxon>
        <taxon>Trichomonascaceae</taxon>
        <taxon>Wickerhamiella</taxon>
    </lineage>
</organism>
<evidence type="ECO:0000256" key="3">
    <source>
        <dbReference type="PROSITE-ProRule" id="PRU00221"/>
    </source>
</evidence>
<name>A0A2T0FI17_9ASCO</name>
<dbReference type="AlphaFoldDB" id="A0A2T0FI17"/>
<dbReference type="GeneID" id="36516011"/>
<dbReference type="GO" id="GO:0051286">
    <property type="term" value="C:cell tip"/>
    <property type="evidence" value="ECO:0007669"/>
    <property type="project" value="TreeGrafter"/>
</dbReference>
<dbReference type="GO" id="GO:0032153">
    <property type="term" value="C:cell division site"/>
    <property type="evidence" value="ECO:0007669"/>
    <property type="project" value="TreeGrafter"/>
</dbReference>
<evidence type="ECO:0000256" key="2">
    <source>
        <dbReference type="ARBA" id="ARBA00022737"/>
    </source>
</evidence>
<comment type="caution">
    <text evidence="4">The sequence shown here is derived from an EMBL/GenBank/DDBJ whole genome shotgun (WGS) entry which is preliminary data.</text>
</comment>
<keyword evidence="2" id="KW-0677">Repeat</keyword>
<accession>A0A2T0FI17</accession>